<feature type="transmembrane region" description="Helical" evidence="6">
    <location>
        <begin position="610"/>
        <end position="635"/>
    </location>
</feature>
<dbReference type="EMBL" id="PVXQ01000023">
    <property type="protein sequence ID" value="PRR81831.1"/>
    <property type="molecule type" value="Genomic_DNA"/>
</dbReference>
<dbReference type="Pfam" id="PF02687">
    <property type="entry name" value="FtsX"/>
    <property type="match status" value="2"/>
</dbReference>
<dbReference type="Proteomes" id="UP000239471">
    <property type="component" value="Unassembled WGS sequence"/>
</dbReference>
<feature type="transmembrane region" description="Helical" evidence="6">
    <location>
        <begin position="290"/>
        <end position="315"/>
    </location>
</feature>
<evidence type="ECO:0000256" key="2">
    <source>
        <dbReference type="ARBA" id="ARBA00022475"/>
    </source>
</evidence>
<comment type="subcellular location">
    <subcellularLocation>
        <location evidence="1">Cell membrane</location>
        <topology evidence="1">Multi-pass membrane protein</topology>
    </subcellularLocation>
</comment>
<feature type="transmembrane region" description="Helical" evidence="6">
    <location>
        <begin position="405"/>
        <end position="428"/>
    </location>
</feature>
<evidence type="ECO:0000256" key="6">
    <source>
        <dbReference type="SAM" id="Phobius"/>
    </source>
</evidence>
<keyword evidence="4 6" id="KW-1133">Transmembrane helix</keyword>
<reference evidence="8 9" key="1">
    <citation type="submission" date="2018-03" db="EMBL/GenBank/DDBJ databases">
        <title>Genome sequence of Clostridium vincentii DSM 10228.</title>
        <authorList>
            <person name="Poehlein A."/>
            <person name="Daniel R."/>
        </authorList>
    </citation>
    <scope>NUCLEOTIDE SEQUENCE [LARGE SCALE GENOMIC DNA]</scope>
    <source>
        <strain evidence="8 9">DSM 10228</strain>
    </source>
</reference>
<dbReference type="InterPro" id="IPR038766">
    <property type="entry name" value="Membrane_comp_ABC_pdt"/>
</dbReference>
<keyword evidence="3 6" id="KW-0812">Transmembrane</keyword>
<dbReference type="PANTHER" id="PTHR30287:SF1">
    <property type="entry name" value="INNER MEMBRANE PROTEIN"/>
    <property type="match status" value="1"/>
</dbReference>
<protein>
    <submittedName>
        <fullName evidence="8">FtsX-like permease family protein</fullName>
    </submittedName>
</protein>
<evidence type="ECO:0000256" key="1">
    <source>
        <dbReference type="ARBA" id="ARBA00004651"/>
    </source>
</evidence>
<feature type="domain" description="ABC3 transporter permease C-terminal" evidence="7">
    <location>
        <begin position="247"/>
        <end position="364"/>
    </location>
</feature>
<accession>A0A2T0BD65</accession>
<dbReference type="AlphaFoldDB" id="A0A2T0BD65"/>
<feature type="domain" description="ABC3 transporter permease C-terminal" evidence="7">
    <location>
        <begin position="614"/>
        <end position="732"/>
    </location>
</feature>
<feature type="transmembrane region" description="Helical" evidence="6">
    <location>
        <begin position="245"/>
        <end position="266"/>
    </location>
</feature>
<evidence type="ECO:0000256" key="4">
    <source>
        <dbReference type="ARBA" id="ARBA00022989"/>
    </source>
</evidence>
<dbReference type="OrthoDB" id="2934570at2"/>
<proteinExistence type="predicted"/>
<gene>
    <name evidence="8" type="ORF">CLVI_21770</name>
</gene>
<feature type="transmembrane region" description="Helical" evidence="6">
    <location>
        <begin position="335"/>
        <end position="356"/>
    </location>
</feature>
<dbReference type="InterPro" id="IPR003838">
    <property type="entry name" value="ABC3_permease_C"/>
</dbReference>
<evidence type="ECO:0000313" key="9">
    <source>
        <dbReference type="Proteomes" id="UP000239471"/>
    </source>
</evidence>
<evidence type="ECO:0000313" key="8">
    <source>
        <dbReference type="EMBL" id="PRR81831.1"/>
    </source>
</evidence>
<feature type="transmembrane region" description="Helical" evidence="6">
    <location>
        <begin position="695"/>
        <end position="717"/>
    </location>
</feature>
<evidence type="ECO:0000259" key="7">
    <source>
        <dbReference type="Pfam" id="PF02687"/>
    </source>
</evidence>
<evidence type="ECO:0000256" key="3">
    <source>
        <dbReference type="ARBA" id="ARBA00022692"/>
    </source>
</evidence>
<keyword evidence="2" id="KW-1003">Cell membrane</keyword>
<organism evidence="8 9">
    <name type="scientific">Clostridium vincentii</name>
    <dbReference type="NCBI Taxonomy" id="52704"/>
    <lineage>
        <taxon>Bacteria</taxon>
        <taxon>Bacillati</taxon>
        <taxon>Bacillota</taxon>
        <taxon>Clostridia</taxon>
        <taxon>Eubacteriales</taxon>
        <taxon>Clostridiaceae</taxon>
        <taxon>Clostridium</taxon>
    </lineage>
</organism>
<keyword evidence="9" id="KW-1185">Reference proteome</keyword>
<feature type="transmembrane region" description="Helical" evidence="6">
    <location>
        <begin position="16"/>
        <end position="37"/>
    </location>
</feature>
<comment type="caution">
    <text evidence="8">The sequence shown here is derived from an EMBL/GenBank/DDBJ whole genome shotgun (WGS) entry which is preliminary data.</text>
</comment>
<dbReference type="GO" id="GO:0005886">
    <property type="term" value="C:plasma membrane"/>
    <property type="evidence" value="ECO:0007669"/>
    <property type="project" value="UniProtKB-SubCell"/>
</dbReference>
<dbReference type="RefSeq" id="WP_106060137.1">
    <property type="nucleotide sequence ID" value="NZ_PVXQ01000023.1"/>
</dbReference>
<name>A0A2T0BD65_9CLOT</name>
<sequence length="742" mass="84142">MILNRKIKRNIKIHKTTYIVAIALLILSTGLFTMFNIGGPVIKDSIKNFKDDYKVEDAYFTTALPISDMQPLENMFDLNIEKMEWKDVKVLDKVTLRIYKERKNINLVQITEGEALSKSKDIVINNDFYLKNNKNIGDSIDINGEEYNLNGKSATPDYIYMLENNTSLFSNKETFGVAFISEEDFKEIDSPSIGYSIRLNKDNESEFKEYIKENYFALSWVERKNNTKINAIDGDINGMFALGQYLPIVVVVLVSLLISIVIWRLVKNELTELGTLYAFGYTKATLTKHYMVYPILVSLIGALLGQIPGVMLANSIKAALSVEYNLPIIIVDPDIKIIVLSILIPIIIIAPINFIVISRALNHSAVDLMKGKLKEEGPSFLERKIPLKGLSFSMKYKIKEVLRNLWRTALTISAIVFSAMLLFFVFVMNDSMERIVKQGYEDSYKFDNLYMLSNMSIENRGGEKFWNLPVMSSNNNDEEIKYTLEAREKDSTLLVLKDAEGEVLSFDKNIVSKSLAKKLGVKEGDTLKLKSELEDSTFEIEIEKIANSFLGDKLYISLETLYRETEIPKDSYIGIVSKEKIEFQEGQLASSTSKTAMVDGIKSMISPLKFIMWMIGVIAALIGIALIYVIITMVIDENRLNISMFKIMGYDDKRLSKTILNINDILIVFGYLISIPLSKVAISAMFAEVTKDMEFSLQAIISPLSMLIVLIILETMYTLTKAISKRKILSIPMDEVLKNGRE</sequence>
<evidence type="ECO:0000256" key="5">
    <source>
        <dbReference type="ARBA" id="ARBA00023136"/>
    </source>
</evidence>
<keyword evidence="5 6" id="KW-0472">Membrane</keyword>
<dbReference type="PANTHER" id="PTHR30287">
    <property type="entry name" value="MEMBRANE COMPONENT OF PREDICTED ABC SUPERFAMILY METABOLITE UPTAKE TRANSPORTER"/>
    <property type="match status" value="1"/>
</dbReference>